<dbReference type="InterPro" id="IPR023346">
    <property type="entry name" value="Lysozyme-like_dom_sf"/>
</dbReference>
<dbReference type="SUPFAM" id="SSF53955">
    <property type="entry name" value="Lysozyme-like"/>
    <property type="match status" value="1"/>
</dbReference>
<evidence type="ECO:0000313" key="1">
    <source>
        <dbReference type="EMBL" id="MBC4015656.1"/>
    </source>
</evidence>
<gene>
    <name evidence="1" type="ORF">H7965_09970</name>
</gene>
<accession>A0A9X0UDG9</accession>
<sequence>MDIPAGFIDAAKDLRFSRGAALQDFFRQRLGQDFPSWFNARVAGREEWKAKRIPPKGAAGFALAWDAFLALRPASLLEVLGYTAIFINETGGSFQPGSERFGHREHPGIAYLFDAFRITDASGHGFDKASYNTGPLGLSAGRLFRDPAFNRAHGGKPLGAKLAGTTDPVWDSVAYPQDRFPTTADPAVTGYVLEADFFKFRGRGLIQTTWRAGYRPLVEFIQTYAGTQPVVAEYRARWAGLSPDAACTASSTLDWDRLFQASGMVVPCAALLAHAKTGGYLPLASDAATLNGSGTGSLLRMGRRISGSTSYGALLRARVARMVLAMAQALA</sequence>
<dbReference type="AlphaFoldDB" id="A0A9X0UDG9"/>
<dbReference type="RefSeq" id="WP_186770433.1">
    <property type="nucleotide sequence ID" value="NZ_JACOMF010000009.1"/>
</dbReference>
<organism evidence="1 2">
    <name type="scientific">Siccirubricoccus deserti</name>
    <dbReference type="NCBI Taxonomy" id="2013562"/>
    <lineage>
        <taxon>Bacteria</taxon>
        <taxon>Pseudomonadati</taxon>
        <taxon>Pseudomonadota</taxon>
        <taxon>Alphaproteobacteria</taxon>
        <taxon>Acetobacterales</taxon>
        <taxon>Roseomonadaceae</taxon>
        <taxon>Siccirubricoccus</taxon>
    </lineage>
</organism>
<reference evidence="1" key="1">
    <citation type="submission" date="2020-08" db="EMBL/GenBank/DDBJ databases">
        <authorList>
            <person name="Hu Y."/>
            <person name="Nguyen S.V."/>
            <person name="Li F."/>
            <person name="Fanning S."/>
        </authorList>
    </citation>
    <scope>NUCLEOTIDE SEQUENCE</scope>
    <source>
        <strain evidence="1">SYSU D8009</strain>
    </source>
</reference>
<comment type="caution">
    <text evidence="1">The sequence shown here is derived from an EMBL/GenBank/DDBJ whole genome shotgun (WGS) entry which is preliminary data.</text>
</comment>
<protein>
    <submittedName>
        <fullName evidence="1">Uncharacterized protein</fullName>
    </submittedName>
</protein>
<dbReference type="EMBL" id="JACOMF010000009">
    <property type="protein sequence ID" value="MBC4015656.1"/>
    <property type="molecule type" value="Genomic_DNA"/>
</dbReference>
<evidence type="ECO:0000313" key="2">
    <source>
        <dbReference type="Proteomes" id="UP000600101"/>
    </source>
</evidence>
<keyword evidence="2" id="KW-1185">Reference proteome</keyword>
<name>A0A9X0UDG9_9PROT</name>
<proteinExistence type="predicted"/>
<dbReference type="Proteomes" id="UP000600101">
    <property type="component" value="Unassembled WGS sequence"/>
</dbReference>